<proteinExistence type="predicted"/>
<feature type="compositionally biased region" description="Basic and acidic residues" evidence="1">
    <location>
        <begin position="201"/>
        <end position="215"/>
    </location>
</feature>
<feature type="compositionally biased region" description="Polar residues" evidence="1">
    <location>
        <begin position="241"/>
        <end position="267"/>
    </location>
</feature>
<protein>
    <recommendedName>
        <fullName evidence="3">DUF5667 domain-containing protein</fullName>
    </recommendedName>
</protein>
<name>A0A150LN16_9BACL</name>
<evidence type="ECO:0000256" key="1">
    <source>
        <dbReference type="SAM" id="MobiDB-lite"/>
    </source>
</evidence>
<feature type="compositionally biased region" description="Low complexity" evidence="1">
    <location>
        <begin position="228"/>
        <end position="240"/>
    </location>
</feature>
<organism evidence="4 5">
    <name type="scientific">Saccharococcus caldoxylosilyticus</name>
    <dbReference type="NCBI Taxonomy" id="81408"/>
    <lineage>
        <taxon>Bacteria</taxon>
        <taxon>Bacillati</taxon>
        <taxon>Bacillota</taxon>
        <taxon>Bacilli</taxon>
        <taxon>Bacillales</taxon>
        <taxon>Anoxybacillaceae</taxon>
        <taxon>Saccharococcus</taxon>
    </lineage>
</organism>
<dbReference type="AlphaFoldDB" id="A0A150LN16"/>
<dbReference type="Proteomes" id="UP000075455">
    <property type="component" value="Unassembled WGS sequence"/>
</dbReference>
<dbReference type="RefSeq" id="WP_061579541.1">
    <property type="nucleotide sequence ID" value="NZ_LQYS01000049.1"/>
</dbReference>
<gene>
    <name evidence="4" type="ORF">B4119_0980</name>
</gene>
<feature type="compositionally biased region" description="Basic and acidic residues" evidence="1">
    <location>
        <begin position="312"/>
        <end position="325"/>
    </location>
</feature>
<reference evidence="4 5" key="1">
    <citation type="submission" date="2016-01" db="EMBL/GenBank/DDBJ databases">
        <title>Draft Genome Sequences of Seven Thermophilic Sporeformers Isolated from Foods.</title>
        <authorList>
            <person name="Berendsen E.M."/>
            <person name="Wells-Bennik M.H."/>
            <person name="Krawcyk A.O."/>
            <person name="De Jong A."/>
            <person name="Holsappel S."/>
            <person name="Eijlander R.T."/>
            <person name="Kuipers O.P."/>
        </authorList>
    </citation>
    <scope>NUCLEOTIDE SEQUENCE [LARGE SCALE GENOMIC DNA]</scope>
    <source>
        <strain evidence="4 5">B4119</strain>
    </source>
</reference>
<keyword evidence="2" id="KW-0732">Signal</keyword>
<evidence type="ECO:0000313" key="4">
    <source>
        <dbReference type="EMBL" id="KYD13356.1"/>
    </source>
</evidence>
<dbReference type="Pfam" id="PF18915">
    <property type="entry name" value="DUF5667"/>
    <property type="match status" value="1"/>
</dbReference>
<sequence>MNKRKSIYRVLSSGALAAIVAFSFSGSPTFASTGTTMQTSTAKQVNANTEAPSLLPGDFFYFVKTMMEKMELALTFNDVEKAKLLAEFTENRINEAKALLEKGETQSAREVLEKALQQQEEALKTYEKSQKEDRKDTEQKDKETATNIDALRKQLEEKFSKNILALQAALEKVKNPRAKEVLARNIEKAKEKLEAKMEKRLTKWEEKQQSSKETTDADQQPTDETTENNKTTNTNEQPTNDTATPDKSTDTAEQPTADTTNTNQTSAKPAAVKPHSAQASTTNKANAATQANTQKQPTTNAKPAKHASFAKHITEQPLHHVEKQPSAKLQIGVTKTKEEKAVNHAAKPSQGKQDKEEKSEK</sequence>
<feature type="domain" description="DUF5667" evidence="3">
    <location>
        <begin position="54"/>
        <end position="156"/>
    </location>
</feature>
<feature type="compositionally biased region" description="Low complexity" evidence="1">
    <location>
        <begin position="276"/>
        <end position="301"/>
    </location>
</feature>
<feature type="compositionally biased region" description="Basic and acidic residues" evidence="1">
    <location>
        <begin position="352"/>
        <end position="361"/>
    </location>
</feature>
<dbReference type="PATRIC" id="fig|81408.3.peg.3810"/>
<accession>A0A150LN16</accession>
<feature type="signal peptide" evidence="2">
    <location>
        <begin position="1"/>
        <end position="31"/>
    </location>
</feature>
<dbReference type="EMBL" id="LQYS01000049">
    <property type="protein sequence ID" value="KYD13356.1"/>
    <property type="molecule type" value="Genomic_DNA"/>
</dbReference>
<feature type="region of interest" description="Disordered" evidence="1">
    <location>
        <begin position="122"/>
        <end position="145"/>
    </location>
</feature>
<dbReference type="STRING" id="81408.B4119_0980"/>
<dbReference type="InterPro" id="IPR043725">
    <property type="entry name" value="DUF5667"/>
</dbReference>
<feature type="chain" id="PRO_5007564398" description="DUF5667 domain-containing protein" evidence="2">
    <location>
        <begin position="32"/>
        <end position="361"/>
    </location>
</feature>
<feature type="region of interest" description="Disordered" evidence="1">
    <location>
        <begin position="201"/>
        <end position="361"/>
    </location>
</feature>
<evidence type="ECO:0000313" key="5">
    <source>
        <dbReference type="Proteomes" id="UP000075455"/>
    </source>
</evidence>
<evidence type="ECO:0000256" key="2">
    <source>
        <dbReference type="SAM" id="SignalP"/>
    </source>
</evidence>
<comment type="caution">
    <text evidence="4">The sequence shown here is derived from an EMBL/GenBank/DDBJ whole genome shotgun (WGS) entry which is preliminary data.</text>
</comment>
<evidence type="ECO:0000259" key="3">
    <source>
        <dbReference type="Pfam" id="PF18915"/>
    </source>
</evidence>